<evidence type="ECO:0000313" key="17">
    <source>
        <dbReference type="Proteomes" id="UP000316093"/>
    </source>
</evidence>
<comment type="similarity">
    <text evidence="1 13">Belongs to the DapB family.</text>
</comment>
<dbReference type="EC" id="1.17.1.8" evidence="10 13"/>
<dbReference type="UniPathway" id="UPA00034">
    <property type="reaction ID" value="UER00018"/>
</dbReference>
<dbReference type="HAMAP" id="MF_00102">
    <property type="entry name" value="DapB"/>
    <property type="match status" value="1"/>
</dbReference>
<sequence>MTRPVRLAISGASGRMGLALLNLVRDDERFELVRAVVSAQSARLGKAAYNDVSALRFTGWEDTAGIDVVIDFSGPEGLGAALDVCEATGAALVTGTTGLDAAMEERLSHAAERIAILRAANFSLGVAVLTRLLREAAAALPGWDIDIVEAHHNRKEDAPSGTALALGHAAAAGRGACLDDLAVYAREGRPGAREAGTIGFAVVRGGDIVGEHQALIMGQGERIELGHRATDRSIFARGALEAAAWMAGRAPGTWTIEDVIAAKV</sequence>
<dbReference type="GO" id="GO:0009089">
    <property type="term" value="P:lysine biosynthetic process via diaminopimelate"/>
    <property type="evidence" value="ECO:0007669"/>
    <property type="project" value="UniProtKB-UniRule"/>
</dbReference>
<feature type="binding site" evidence="13">
    <location>
        <position position="56"/>
    </location>
    <ligand>
        <name>NADP(+)</name>
        <dbReference type="ChEBI" id="CHEBI:58349"/>
    </ligand>
</feature>
<dbReference type="GO" id="GO:0005829">
    <property type="term" value="C:cytosol"/>
    <property type="evidence" value="ECO:0007669"/>
    <property type="project" value="TreeGrafter"/>
</dbReference>
<dbReference type="GO" id="GO:0016726">
    <property type="term" value="F:oxidoreductase activity, acting on CH or CH2 groups, NAD or NADP as acceptor"/>
    <property type="evidence" value="ECO:0007669"/>
    <property type="project" value="UniProtKB-UniRule"/>
</dbReference>
<evidence type="ECO:0000256" key="3">
    <source>
        <dbReference type="ARBA" id="ARBA00022605"/>
    </source>
</evidence>
<comment type="pathway">
    <text evidence="9 13">Amino-acid biosynthesis; L-lysine biosynthesis via DAP pathway; (S)-tetrahydrodipicolinate from L-aspartate: step 4/4.</text>
</comment>
<name>A0A4Y5Z726_9GAMM</name>
<dbReference type="GO" id="GO:0008839">
    <property type="term" value="F:4-hydroxy-tetrahydrodipicolinate reductase"/>
    <property type="evidence" value="ECO:0007669"/>
    <property type="project" value="UniProtKB-UniRule"/>
</dbReference>
<proteinExistence type="inferred from homology"/>
<dbReference type="InterPro" id="IPR023940">
    <property type="entry name" value="DHDPR_bac"/>
</dbReference>
<dbReference type="PANTHER" id="PTHR20836:SF0">
    <property type="entry name" value="4-HYDROXY-TETRAHYDRODIPICOLINATE REDUCTASE 1, CHLOROPLASTIC-RELATED"/>
    <property type="match status" value="1"/>
</dbReference>
<comment type="catalytic activity">
    <reaction evidence="12 13">
        <text>(S)-2,3,4,5-tetrahydrodipicolinate + NAD(+) + H2O = (2S,4S)-4-hydroxy-2,3,4,5-tetrahydrodipicolinate + NADH + H(+)</text>
        <dbReference type="Rhea" id="RHEA:35323"/>
        <dbReference type="ChEBI" id="CHEBI:15377"/>
        <dbReference type="ChEBI" id="CHEBI:15378"/>
        <dbReference type="ChEBI" id="CHEBI:16845"/>
        <dbReference type="ChEBI" id="CHEBI:57540"/>
        <dbReference type="ChEBI" id="CHEBI:57945"/>
        <dbReference type="ChEBI" id="CHEBI:67139"/>
        <dbReference type="EC" id="1.17.1.8"/>
    </reaction>
</comment>
<evidence type="ECO:0000256" key="9">
    <source>
        <dbReference type="ARBA" id="ARBA00037922"/>
    </source>
</evidence>
<evidence type="ECO:0000256" key="11">
    <source>
        <dbReference type="ARBA" id="ARBA00049080"/>
    </source>
</evidence>
<dbReference type="PIRSF" id="PIRSF000161">
    <property type="entry name" value="DHPR"/>
    <property type="match status" value="1"/>
</dbReference>
<feature type="active site" description="Proton donor/acceptor" evidence="13">
    <location>
        <position position="151"/>
    </location>
</feature>
<evidence type="ECO:0000256" key="2">
    <source>
        <dbReference type="ARBA" id="ARBA00022490"/>
    </source>
</evidence>
<evidence type="ECO:0000256" key="12">
    <source>
        <dbReference type="ARBA" id="ARBA00049396"/>
    </source>
</evidence>
<dbReference type="Gene3D" id="3.40.50.720">
    <property type="entry name" value="NAD(P)-binding Rossmann-like Domain"/>
    <property type="match status" value="1"/>
</dbReference>
<dbReference type="InterPro" id="IPR022664">
    <property type="entry name" value="DapB_N_CS"/>
</dbReference>
<evidence type="ECO:0000256" key="1">
    <source>
        <dbReference type="ARBA" id="ARBA00006642"/>
    </source>
</evidence>
<keyword evidence="2 13" id="KW-0963">Cytoplasm</keyword>
<evidence type="ECO:0000259" key="15">
    <source>
        <dbReference type="Pfam" id="PF05173"/>
    </source>
</evidence>
<feature type="binding site" evidence="13">
    <location>
        <begin position="161"/>
        <end position="162"/>
    </location>
    <ligand>
        <name>(S)-2,3,4,5-tetrahydrodipicolinate</name>
        <dbReference type="ChEBI" id="CHEBI:16845"/>
    </ligand>
</feature>
<evidence type="ECO:0000256" key="6">
    <source>
        <dbReference type="ARBA" id="ARBA00023002"/>
    </source>
</evidence>
<dbReference type="RefSeq" id="WP_139983362.1">
    <property type="nucleotide sequence ID" value="NZ_CP041046.1"/>
</dbReference>
<evidence type="ECO:0000256" key="5">
    <source>
        <dbReference type="ARBA" id="ARBA00022915"/>
    </source>
</evidence>
<dbReference type="AlphaFoldDB" id="A0A4Y5Z726"/>
<keyword evidence="7 13" id="KW-0520">NAD</keyword>
<dbReference type="EMBL" id="CP041046">
    <property type="protein sequence ID" value="QDE40038.1"/>
    <property type="molecule type" value="Genomic_DNA"/>
</dbReference>
<keyword evidence="17" id="KW-1185">Reference proteome</keyword>
<evidence type="ECO:0000256" key="10">
    <source>
        <dbReference type="ARBA" id="ARBA00038983"/>
    </source>
</evidence>
<keyword evidence="4 13" id="KW-0521">NADP</keyword>
<protein>
    <recommendedName>
        <fullName evidence="10 13">4-hydroxy-tetrahydrodipicolinate reductase</fullName>
        <shortName evidence="13">HTPA reductase</shortName>
        <ecNumber evidence="10 13">1.17.1.8</ecNumber>
    </recommendedName>
</protein>
<dbReference type="SUPFAM" id="SSF55347">
    <property type="entry name" value="Glyceraldehyde-3-phosphate dehydrogenase-like, C-terminal domain"/>
    <property type="match status" value="1"/>
</dbReference>
<dbReference type="SUPFAM" id="SSF51735">
    <property type="entry name" value="NAD(P)-binding Rossmann-fold domains"/>
    <property type="match status" value="1"/>
</dbReference>
<evidence type="ECO:0000256" key="8">
    <source>
        <dbReference type="ARBA" id="ARBA00023154"/>
    </source>
</evidence>
<keyword evidence="8 13" id="KW-0457">Lysine biosynthesis</keyword>
<evidence type="ECO:0000259" key="14">
    <source>
        <dbReference type="Pfam" id="PF01113"/>
    </source>
</evidence>
<keyword evidence="6 13" id="KW-0560">Oxidoreductase</keyword>
<gene>
    <name evidence="13" type="primary">dapB</name>
    <name evidence="16" type="ORF">FIV34_12835</name>
</gene>
<comment type="caution">
    <text evidence="13">Was originally thought to be a dihydrodipicolinate reductase (DHDPR), catalyzing the conversion of dihydrodipicolinate to tetrahydrodipicolinate. However, it was shown in E.coli that the substrate of the enzymatic reaction is not dihydrodipicolinate (DHDP) but in fact (2S,4S)-4-hydroxy-2,3,4,5-tetrahydrodipicolinic acid (HTPA), the product released by the DapA-catalyzed reaction.</text>
</comment>
<reference evidence="16 17" key="1">
    <citation type="submission" date="2019-06" db="EMBL/GenBank/DDBJ databases">
        <title>A complete genome sequence for Luteibacter pinisoli MAH-14.</title>
        <authorList>
            <person name="Baltrus D.A."/>
        </authorList>
    </citation>
    <scope>NUCLEOTIDE SEQUENCE [LARGE SCALE GENOMIC DNA]</scope>
    <source>
        <strain evidence="16 17">MAH-14</strain>
    </source>
</reference>
<dbReference type="PANTHER" id="PTHR20836">
    <property type="entry name" value="DIHYDRODIPICOLINATE REDUCTASE"/>
    <property type="match status" value="1"/>
</dbReference>
<feature type="binding site" evidence="13">
    <location>
        <begin position="119"/>
        <end position="122"/>
    </location>
    <ligand>
        <name>NAD(+)</name>
        <dbReference type="ChEBI" id="CHEBI:57540"/>
    </ligand>
</feature>
<dbReference type="Pfam" id="PF05173">
    <property type="entry name" value="DapB_C"/>
    <property type="match status" value="1"/>
</dbReference>
<dbReference type="InterPro" id="IPR036291">
    <property type="entry name" value="NAD(P)-bd_dom_sf"/>
</dbReference>
<dbReference type="Gene3D" id="3.30.360.10">
    <property type="entry name" value="Dihydrodipicolinate Reductase, domain 2"/>
    <property type="match status" value="1"/>
</dbReference>
<evidence type="ECO:0000256" key="4">
    <source>
        <dbReference type="ARBA" id="ARBA00022857"/>
    </source>
</evidence>
<feature type="binding site" evidence="13">
    <location>
        <begin position="11"/>
        <end position="16"/>
    </location>
    <ligand>
        <name>NAD(+)</name>
        <dbReference type="ChEBI" id="CHEBI:57540"/>
    </ligand>
</feature>
<feature type="domain" description="Dihydrodipicolinate reductase C-terminal" evidence="15">
    <location>
        <begin position="125"/>
        <end position="260"/>
    </location>
</feature>
<feature type="binding site" evidence="13">
    <location>
        <position position="152"/>
    </location>
    <ligand>
        <name>(S)-2,3,4,5-tetrahydrodipicolinate</name>
        <dbReference type="ChEBI" id="CHEBI:16845"/>
    </ligand>
</feature>
<dbReference type="Proteomes" id="UP000316093">
    <property type="component" value="Chromosome"/>
</dbReference>
<dbReference type="NCBIfam" id="TIGR00036">
    <property type="entry name" value="dapB"/>
    <property type="match status" value="1"/>
</dbReference>
<dbReference type="GO" id="GO:0051287">
    <property type="term" value="F:NAD binding"/>
    <property type="evidence" value="ECO:0007669"/>
    <property type="project" value="UniProtKB-UniRule"/>
</dbReference>
<dbReference type="GO" id="GO:0019877">
    <property type="term" value="P:diaminopimelate biosynthetic process"/>
    <property type="evidence" value="ECO:0007669"/>
    <property type="project" value="UniProtKB-UniRule"/>
</dbReference>
<dbReference type="InterPro" id="IPR000846">
    <property type="entry name" value="DapB_N"/>
</dbReference>
<evidence type="ECO:0000256" key="7">
    <source>
        <dbReference type="ARBA" id="ARBA00023027"/>
    </source>
</evidence>
<comment type="subcellular location">
    <subcellularLocation>
        <location evidence="13">Cytoplasm</location>
    </subcellularLocation>
</comment>
<comment type="subunit">
    <text evidence="13">Homotetramer.</text>
</comment>
<evidence type="ECO:0000313" key="16">
    <source>
        <dbReference type="EMBL" id="QDE40038.1"/>
    </source>
</evidence>
<feature type="active site" description="Proton donor" evidence="13">
    <location>
        <position position="155"/>
    </location>
</feature>
<evidence type="ECO:0000256" key="13">
    <source>
        <dbReference type="HAMAP-Rule" id="MF_00102"/>
    </source>
</evidence>
<feature type="binding site" evidence="13">
    <location>
        <begin position="95"/>
        <end position="97"/>
    </location>
    <ligand>
        <name>NAD(+)</name>
        <dbReference type="ChEBI" id="CHEBI:57540"/>
    </ligand>
</feature>
<comment type="function">
    <text evidence="13">Catalyzes the conversion of 4-hydroxy-tetrahydrodipicolinate (HTPA) to tetrahydrodipicolinate.</text>
</comment>
<keyword evidence="5 13" id="KW-0220">Diaminopimelate biosynthesis</keyword>
<dbReference type="CDD" id="cd02274">
    <property type="entry name" value="DHDPR_N"/>
    <property type="match status" value="1"/>
</dbReference>
<dbReference type="KEGG" id="lpy:FIV34_12835"/>
<accession>A0A4Y5Z726</accession>
<keyword evidence="3 13" id="KW-0028">Amino-acid biosynthesis</keyword>
<dbReference type="Pfam" id="PF01113">
    <property type="entry name" value="DapB_N"/>
    <property type="match status" value="1"/>
</dbReference>
<comment type="catalytic activity">
    <reaction evidence="11 13">
        <text>(S)-2,3,4,5-tetrahydrodipicolinate + NADP(+) + H2O = (2S,4S)-4-hydroxy-2,3,4,5-tetrahydrodipicolinate + NADPH + H(+)</text>
        <dbReference type="Rhea" id="RHEA:35331"/>
        <dbReference type="ChEBI" id="CHEBI:15377"/>
        <dbReference type="ChEBI" id="CHEBI:15378"/>
        <dbReference type="ChEBI" id="CHEBI:16845"/>
        <dbReference type="ChEBI" id="CHEBI:57783"/>
        <dbReference type="ChEBI" id="CHEBI:58349"/>
        <dbReference type="ChEBI" id="CHEBI:67139"/>
        <dbReference type="EC" id="1.17.1.8"/>
    </reaction>
</comment>
<feature type="domain" description="Dihydrodipicolinate reductase N-terminal" evidence="14">
    <location>
        <begin position="5"/>
        <end position="122"/>
    </location>
</feature>
<dbReference type="GO" id="GO:0050661">
    <property type="term" value="F:NADP binding"/>
    <property type="evidence" value="ECO:0007669"/>
    <property type="project" value="UniProtKB-UniRule"/>
</dbReference>
<dbReference type="InterPro" id="IPR022663">
    <property type="entry name" value="DapB_C"/>
</dbReference>
<dbReference type="OrthoDB" id="9790352at2"/>
<feature type="binding site" evidence="13">
    <location>
        <position position="51"/>
    </location>
    <ligand>
        <name>NAD(+)</name>
        <dbReference type="ChEBI" id="CHEBI:57540"/>
    </ligand>
</feature>
<dbReference type="PROSITE" id="PS01298">
    <property type="entry name" value="DAPB"/>
    <property type="match status" value="1"/>
</dbReference>
<organism evidence="16 17">
    <name type="scientific">Luteibacter pinisoli</name>
    <dbReference type="NCBI Taxonomy" id="2589080"/>
    <lineage>
        <taxon>Bacteria</taxon>
        <taxon>Pseudomonadati</taxon>
        <taxon>Pseudomonadota</taxon>
        <taxon>Gammaproteobacteria</taxon>
        <taxon>Lysobacterales</taxon>
        <taxon>Rhodanobacteraceae</taxon>
        <taxon>Luteibacter</taxon>
    </lineage>
</organism>